<dbReference type="EMBL" id="GBXM01047329">
    <property type="protein sequence ID" value="JAH61248.1"/>
    <property type="molecule type" value="Transcribed_RNA"/>
</dbReference>
<sequence>MTVDTCEGTSIGIYFYLENYTRVIGREKNKHTQQTLAWRCAPLG</sequence>
<protein>
    <submittedName>
        <fullName evidence="1">Uncharacterized protein</fullName>
    </submittedName>
</protein>
<reference evidence="1" key="1">
    <citation type="submission" date="2014-11" db="EMBL/GenBank/DDBJ databases">
        <authorList>
            <person name="Amaro Gonzalez C."/>
        </authorList>
    </citation>
    <scope>NUCLEOTIDE SEQUENCE</scope>
</reference>
<evidence type="ECO:0000313" key="1">
    <source>
        <dbReference type="EMBL" id="JAH61248.1"/>
    </source>
</evidence>
<dbReference type="AlphaFoldDB" id="A0A0E9U8J5"/>
<accession>A0A0E9U8J5</accession>
<name>A0A0E9U8J5_ANGAN</name>
<reference evidence="1" key="2">
    <citation type="journal article" date="2015" name="Fish Shellfish Immunol.">
        <title>Early steps in the European eel (Anguilla anguilla)-Vibrio vulnificus interaction in the gills: Role of the RtxA13 toxin.</title>
        <authorList>
            <person name="Callol A."/>
            <person name="Pajuelo D."/>
            <person name="Ebbesson L."/>
            <person name="Teles M."/>
            <person name="MacKenzie S."/>
            <person name="Amaro C."/>
        </authorList>
    </citation>
    <scope>NUCLEOTIDE SEQUENCE</scope>
</reference>
<organism evidence="1">
    <name type="scientific">Anguilla anguilla</name>
    <name type="common">European freshwater eel</name>
    <name type="synonym">Muraena anguilla</name>
    <dbReference type="NCBI Taxonomy" id="7936"/>
    <lineage>
        <taxon>Eukaryota</taxon>
        <taxon>Metazoa</taxon>
        <taxon>Chordata</taxon>
        <taxon>Craniata</taxon>
        <taxon>Vertebrata</taxon>
        <taxon>Euteleostomi</taxon>
        <taxon>Actinopterygii</taxon>
        <taxon>Neopterygii</taxon>
        <taxon>Teleostei</taxon>
        <taxon>Anguilliformes</taxon>
        <taxon>Anguillidae</taxon>
        <taxon>Anguilla</taxon>
    </lineage>
</organism>
<proteinExistence type="predicted"/>